<keyword evidence="2" id="KW-0732">Signal</keyword>
<comment type="similarity">
    <text evidence="1">Belongs to the UPF0065 (bug) family.</text>
</comment>
<dbReference type="AlphaFoldDB" id="A0A4Z0BTH4"/>
<dbReference type="Proteomes" id="UP000298180">
    <property type="component" value="Unassembled WGS sequence"/>
</dbReference>
<feature type="signal peptide" evidence="2">
    <location>
        <begin position="1"/>
        <end position="22"/>
    </location>
</feature>
<accession>A0A4Z0BTH4</accession>
<dbReference type="Gene3D" id="3.40.190.150">
    <property type="entry name" value="Bordetella uptake gene, domain 1"/>
    <property type="match status" value="1"/>
</dbReference>
<dbReference type="OrthoDB" id="8678477at2"/>
<dbReference type="Gene3D" id="3.40.190.10">
    <property type="entry name" value="Periplasmic binding protein-like II"/>
    <property type="match status" value="1"/>
</dbReference>
<dbReference type="EMBL" id="SMLM01000002">
    <property type="protein sequence ID" value="TFZ02607.1"/>
    <property type="molecule type" value="Genomic_DNA"/>
</dbReference>
<organism evidence="3 4">
    <name type="scientific">Ramlibacter henchirensis</name>
    <dbReference type="NCBI Taxonomy" id="204072"/>
    <lineage>
        <taxon>Bacteria</taxon>
        <taxon>Pseudomonadati</taxon>
        <taxon>Pseudomonadota</taxon>
        <taxon>Betaproteobacteria</taxon>
        <taxon>Burkholderiales</taxon>
        <taxon>Comamonadaceae</taxon>
        <taxon>Ramlibacter</taxon>
    </lineage>
</organism>
<dbReference type="PIRSF" id="PIRSF017082">
    <property type="entry name" value="YflP"/>
    <property type="match status" value="1"/>
</dbReference>
<dbReference type="InterPro" id="IPR005064">
    <property type="entry name" value="BUG"/>
</dbReference>
<dbReference type="RefSeq" id="WP_135264132.1">
    <property type="nucleotide sequence ID" value="NZ_SMLM01000002.1"/>
</dbReference>
<evidence type="ECO:0000313" key="3">
    <source>
        <dbReference type="EMBL" id="TFZ02607.1"/>
    </source>
</evidence>
<proteinExistence type="inferred from homology"/>
<dbReference type="PANTHER" id="PTHR42928:SF5">
    <property type="entry name" value="BLR1237 PROTEIN"/>
    <property type="match status" value="1"/>
</dbReference>
<gene>
    <name evidence="3" type="ORF">EZ313_15220</name>
</gene>
<dbReference type="SUPFAM" id="SSF53850">
    <property type="entry name" value="Periplasmic binding protein-like II"/>
    <property type="match status" value="1"/>
</dbReference>
<reference evidence="3 4" key="1">
    <citation type="submission" date="2019-03" db="EMBL/GenBank/DDBJ databases">
        <title>Ramlibacter henchirensis DSM 14656, whole genome shotgun sequence.</title>
        <authorList>
            <person name="Zhang X."/>
            <person name="Feng G."/>
            <person name="Zhu H."/>
        </authorList>
    </citation>
    <scope>NUCLEOTIDE SEQUENCE [LARGE SCALE GENOMIC DNA]</scope>
    <source>
        <strain evidence="3 4">DSM 14656</strain>
    </source>
</reference>
<dbReference type="PANTHER" id="PTHR42928">
    <property type="entry name" value="TRICARBOXYLATE-BINDING PROTEIN"/>
    <property type="match status" value="1"/>
</dbReference>
<dbReference type="Pfam" id="PF03401">
    <property type="entry name" value="TctC"/>
    <property type="match status" value="1"/>
</dbReference>
<evidence type="ECO:0000256" key="2">
    <source>
        <dbReference type="SAM" id="SignalP"/>
    </source>
</evidence>
<name>A0A4Z0BTH4_9BURK</name>
<dbReference type="InterPro" id="IPR042100">
    <property type="entry name" value="Bug_dom1"/>
</dbReference>
<protein>
    <submittedName>
        <fullName evidence="3">Tripartite tricarboxylate transporter substrate binding protein</fullName>
    </submittedName>
</protein>
<dbReference type="CDD" id="cd07012">
    <property type="entry name" value="PBP2_Bug_TTT"/>
    <property type="match status" value="1"/>
</dbReference>
<evidence type="ECO:0000256" key="1">
    <source>
        <dbReference type="ARBA" id="ARBA00006987"/>
    </source>
</evidence>
<comment type="caution">
    <text evidence="3">The sequence shown here is derived from an EMBL/GenBank/DDBJ whole genome shotgun (WGS) entry which is preliminary data.</text>
</comment>
<evidence type="ECO:0000313" key="4">
    <source>
        <dbReference type="Proteomes" id="UP000298180"/>
    </source>
</evidence>
<keyword evidence="4" id="KW-1185">Reference proteome</keyword>
<sequence>MIRRYFSAAVAALCLAAGSAPAQTASTGPAWPERPLKLVVPYTAGGQFDVVARMVAERMGQTLGQAVVVENRPGGGTLLGADYVSKSKADGYTLFYAGANAFAISPHLVAKMPYQRSDFQTISLVSELPMGLVVNASLPVKTLEEFIAYVKANPDKVNFGTSGEGGAQHLLCELVKDRTGISMQHVGYKGTAQVLQDLLPNRVNAACDGLLAYAPHMKSGALRILAVSSSQRLPALPDVPTFAERGIPDATVSAWGGIMAPAGLPPAVRQKLHEAVTAAVNSPEVRQRISNDAAVPRTTTPEEFDAIIRTDYEKWGGVIRKLGLAGSVK</sequence>
<feature type="chain" id="PRO_5021433534" evidence="2">
    <location>
        <begin position="23"/>
        <end position="329"/>
    </location>
</feature>